<evidence type="ECO:0000256" key="2">
    <source>
        <dbReference type="ARBA" id="ARBA00022840"/>
    </source>
</evidence>
<feature type="region of interest" description="Disordered" evidence="3">
    <location>
        <begin position="633"/>
        <end position="658"/>
    </location>
</feature>
<evidence type="ECO:0008006" key="6">
    <source>
        <dbReference type="Google" id="ProtNLM"/>
    </source>
</evidence>
<dbReference type="EMBL" id="DS995906">
    <property type="protein sequence ID" value="EEA19166.1"/>
    <property type="molecule type" value="Genomic_DNA"/>
</dbReference>
<dbReference type="Proteomes" id="UP000001294">
    <property type="component" value="Unassembled WGS sequence"/>
</dbReference>
<proteinExistence type="predicted"/>
<dbReference type="OrthoDB" id="2963168at2759"/>
<dbReference type="GO" id="GO:0005524">
    <property type="term" value="F:ATP binding"/>
    <property type="evidence" value="ECO:0007669"/>
    <property type="project" value="UniProtKB-KW"/>
</dbReference>
<protein>
    <recommendedName>
        <fullName evidence="6">Hsp70 family chaperone</fullName>
    </recommendedName>
</protein>
<reference evidence="5" key="1">
    <citation type="journal article" date="2015" name="Genome Announc.">
        <title>Genome sequence of the AIDS-associated pathogen Penicillium marneffei (ATCC18224) and its near taxonomic relative Talaromyces stipitatus (ATCC10500).</title>
        <authorList>
            <person name="Nierman W.C."/>
            <person name="Fedorova-Abrams N.D."/>
            <person name="Andrianopoulos A."/>
        </authorList>
    </citation>
    <scope>NUCLEOTIDE SEQUENCE [LARGE SCALE GENOMIC DNA]</scope>
    <source>
        <strain evidence="5">ATCC 18224 / CBS 334.59 / QM 7333</strain>
    </source>
</reference>
<evidence type="ECO:0000256" key="3">
    <source>
        <dbReference type="SAM" id="MobiDB-lite"/>
    </source>
</evidence>
<dbReference type="SUPFAM" id="SSF53067">
    <property type="entry name" value="Actin-like ATPase domain"/>
    <property type="match status" value="2"/>
</dbReference>
<dbReference type="PhylomeDB" id="B6QW44"/>
<accession>B6QW44</accession>
<dbReference type="Pfam" id="PF00012">
    <property type="entry name" value="HSP70"/>
    <property type="match status" value="1"/>
</dbReference>
<dbReference type="STRING" id="441960.B6QW44"/>
<sequence length="658" mass="74047">MTGRKVFQLIVTPEKEMEDPDLRPKKRNKTTKFAGTKPNTRESMRGTITQTNRKLNVGVDFGTTYSGFATWLTRSSEDVVPNRKWPHCAGYAEKVPSMLSYDMTNSNGPQVTAWGYGTKSSTYTYTWFKLGLGQDQGQEIYDDTLLYDGLGSIKCPDNLTYSDLAIDYLRHFYQHLLGILREQERTKTFELLSFHFILAVPAGWPDVSRCQIRYCAENAGFGSREGDRISLISEPEAAALAMFHSFSSKLEAGGTFKENTNVMVVDMGGGTVDLITYTIKSLKPFRVAEACVGSGAKCGSSTIDRHFQKLMEERFGGKYKNKSPKFIGPKSTFMNEFENVKRRFDNDTDSDTLPLDMELESSEYYDSDDGEVILKSEDLIEVFRPVVENVIGLIKEQAERTEAENEHPITAIILCGGLAGSGYIQSQLKNFCQETIPNTQVLIPPSPWSAICCGAAMSNTNSSFISSRRAWRCYGTVVHSPFIDEEHNRKNATKHPEGRMVQKMFWHIKKNDNLLCQEKYRWLKNASIHVGGKFGYEGVIEIYQCDSQEAPLWKSDKAVTRLGDLPIDLTHLDPSTRKKAVISYIPGRTPETKSVKVEIGQVVKSSSIVEFIARIGKRTVGLAEFDYKPIAKGEESIDDEDEEDEDHNAWLRPDSESP</sequence>
<name>B6QW44_TALMQ</name>
<evidence type="ECO:0000313" key="5">
    <source>
        <dbReference type="Proteomes" id="UP000001294"/>
    </source>
</evidence>
<keyword evidence="5" id="KW-1185">Reference proteome</keyword>
<dbReference type="AlphaFoldDB" id="B6QW44"/>
<dbReference type="InterPro" id="IPR043129">
    <property type="entry name" value="ATPase_NBD"/>
</dbReference>
<organism evidence="4 5">
    <name type="scientific">Talaromyces marneffei (strain ATCC 18224 / CBS 334.59 / QM 7333)</name>
    <name type="common">Penicillium marneffei</name>
    <dbReference type="NCBI Taxonomy" id="441960"/>
    <lineage>
        <taxon>Eukaryota</taxon>
        <taxon>Fungi</taxon>
        <taxon>Dikarya</taxon>
        <taxon>Ascomycota</taxon>
        <taxon>Pezizomycotina</taxon>
        <taxon>Eurotiomycetes</taxon>
        <taxon>Eurotiomycetidae</taxon>
        <taxon>Eurotiales</taxon>
        <taxon>Trichocomaceae</taxon>
        <taxon>Talaromyces</taxon>
        <taxon>Talaromyces sect. Talaromyces</taxon>
    </lineage>
</organism>
<dbReference type="GO" id="GO:0140662">
    <property type="term" value="F:ATP-dependent protein folding chaperone"/>
    <property type="evidence" value="ECO:0007669"/>
    <property type="project" value="InterPro"/>
</dbReference>
<feature type="compositionally biased region" description="Basic and acidic residues" evidence="3">
    <location>
        <begin position="647"/>
        <end position="658"/>
    </location>
</feature>
<feature type="region of interest" description="Disordered" evidence="3">
    <location>
        <begin position="14"/>
        <end position="43"/>
    </location>
</feature>
<feature type="compositionally biased region" description="Acidic residues" evidence="3">
    <location>
        <begin position="636"/>
        <end position="646"/>
    </location>
</feature>
<dbReference type="InterPro" id="IPR013126">
    <property type="entry name" value="Hsp_70_fam"/>
</dbReference>
<evidence type="ECO:0000313" key="4">
    <source>
        <dbReference type="EMBL" id="EEA19166.1"/>
    </source>
</evidence>
<dbReference type="Gene3D" id="3.30.420.40">
    <property type="match status" value="2"/>
</dbReference>
<keyword evidence="1" id="KW-0547">Nucleotide-binding</keyword>
<gene>
    <name evidence="4" type="ORF">PMAA_014270</name>
</gene>
<keyword evidence="2" id="KW-0067">ATP-binding</keyword>
<dbReference type="HOGENOM" id="CLU_009958_6_5_1"/>
<dbReference type="CDD" id="cd10170">
    <property type="entry name" value="ASKHA_NBD_HSP70"/>
    <property type="match status" value="1"/>
</dbReference>
<dbReference type="PANTHER" id="PTHR14187:SF5">
    <property type="entry name" value="HEAT SHOCK 70 KDA PROTEIN 12A"/>
    <property type="match status" value="1"/>
</dbReference>
<dbReference type="PANTHER" id="PTHR14187">
    <property type="entry name" value="ALPHA KINASE/ELONGATION FACTOR 2 KINASE"/>
    <property type="match status" value="1"/>
</dbReference>
<dbReference type="VEuPathDB" id="FungiDB:PMAA_014270"/>
<evidence type="ECO:0000256" key="1">
    <source>
        <dbReference type="ARBA" id="ARBA00022741"/>
    </source>
</evidence>